<proteinExistence type="predicted"/>
<dbReference type="EMBL" id="JBGFUD010010191">
    <property type="protein sequence ID" value="MFH4982823.1"/>
    <property type="molecule type" value="Genomic_DNA"/>
</dbReference>
<dbReference type="Proteomes" id="UP001608902">
    <property type="component" value="Unassembled WGS sequence"/>
</dbReference>
<gene>
    <name evidence="2" type="ORF">AB6A40_009532</name>
</gene>
<dbReference type="InterPro" id="IPR016534">
    <property type="entry name" value="VPS16"/>
</dbReference>
<dbReference type="SUPFAM" id="SSF101898">
    <property type="entry name" value="NHL repeat"/>
    <property type="match status" value="1"/>
</dbReference>
<dbReference type="PANTHER" id="PTHR12811:SF0">
    <property type="entry name" value="VACUOLAR PROTEIN SORTING-ASSOCIATED PROTEIN 16 HOMOLOG"/>
    <property type="match status" value="1"/>
</dbReference>
<keyword evidence="3" id="KW-1185">Reference proteome</keyword>
<dbReference type="PANTHER" id="PTHR12811">
    <property type="entry name" value="VACUOLAR PROTEIN SORTING VPS16"/>
    <property type="match status" value="1"/>
</dbReference>
<evidence type="ECO:0000313" key="2">
    <source>
        <dbReference type="EMBL" id="MFH4982823.1"/>
    </source>
</evidence>
<comment type="caution">
    <text evidence="2">The sequence shown here is derived from an EMBL/GenBank/DDBJ whole genome shotgun (WGS) entry which is preliminary data.</text>
</comment>
<feature type="domain" description="Vps16 N-terminal" evidence="1">
    <location>
        <begin position="24"/>
        <end position="356"/>
    </location>
</feature>
<reference evidence="2 3" key="1">
    <citation type="submission" date="2024-08" db="EMBL/GenBank/DDBJ databases">
        <title>Gnathostoma spinigerum genome.</title>
        <authorList>
            <person name="Gonzalez-Bertolin B."/>
            <person name="Monzon S."/>
            <person name="Zaballos A."/>
            <person name="Jimenez P."/>
            <person name="Dekumyoy P."/>
            <person name="Varona S."/>
            <person name="Cuesta I."/>
            <person name="Sumanam S."/>
            <person name="Adisakwattana P."/>
            <person name="Gasser R.B."/>
            <person name="Hernandez-Gonzalez A."/>
            <person name="Young N.D."/>
            <person name="Perteguer M.J."/>
        </authorList>
    </citation>
    <scope>NUCLEOTIDE SEQUENCE [LARGE SCALE GENOMIC DNA]</scope>
    <source>
        <strain evidence="2">AL3</strain>
        <tissue evidence="2">Liver</tissue>
    </source>
</reference>
<protein>
    <recommendedName>
        <fullName evidence="1">Vps16 N-terminal domain-containing protein</fullName>
    </recommendedName>
</protein>
<accession>A0ABD6ES97</accession>
<dbReference type="AlphaFoldDB" id="A0ABD6ES97"/>
<organism evidence="2 3">
    <name type="scientific">Gnathostoma spinigerum</name>
    <dbReference type="NCBI Taxonomy" id="75299"/>
    <lineage>
        <taxon>Eukaryota</taxon>
        <taxon>Metazoa</taxon>
        <taxon>Ecdysozoa</taxon>
        <taxon>Nematoda</taxon>
        <taxon>Chromadorea</taxon>
        <taxon>Rhabditida</taxon>
        <taxon>Spirurina</taxon>
        <taxon>Gnathostomatomorpha</taxon>
        <taxon>Gnathostomatoidea</taxon>
        <taxon>Gnathostomatidae</taxon>
        <taxon>Gnathostoma</taxon>
    </lineage>
</organism>
<sequence length="358" mass="39197">MGVSDNIFFIDPVKVRSDVIFRQTHLNLRTALFFSSSPYGGPSAIAYSSHGSSWEVSVQTASGRNLSTIKVANLFALHWTRCHRLVIVGSKGRIYVYNPLGKLKSQFIMDKEISIMESRTFLGPGGATGLAVLTENNRIFVVNSVLEPVPWRISDIIRSGKPSAWNVITSPSSQISVLLVIGDSFYAAMQGVTAQPVTVNWKLPGGEYVDIIPYWDYSRVAFAHSSGIIQVVNSDFTILSVISVNDEIPPSSLTAGNIFWCGMDAVAIKSSRSSLQILSFTSEHYTFNYGSDIRIDAEVDGVKVFSCDELIFLSPVPEDVESVLGIASAEPGAILFEASEKLEKGLYGVYEYIHMIGQ</sequence>
<evidence type="ECO:0000259" key="1">
    <source>
        <dbReference type="Pfam" id="PF04841"/>
    </source>
</evidence>
<dbReference type="InterPro" id="IPR006926">
    <property type="entry name" value="Vps16_N"/>
</dbReference>
<dbReference type="Pfam" id="PF04841">
    <property type="entry name" value="Vps16_N"/>
    <property type="match status" value="1"/>
</dbReference>
<evidence type="ECO:0000313" key="3">
    <source>
        <dbReference type="Proteomes" id="UP001608902"/>
    </source>
</evidence>
<name>A0ABD6ES97_9BILA</name>